<keyword evidence="2" id="KW-0812">Transmembrane</keyword>
<gene>
    <name evidence="3" type="ORF">BDV38DRAFT_139181</name>
</gene>
<dbReference type="GeneID" id="43635606"/>
<evidence type="ECO:0000313" key="4">
    <source>
        <dbReference type="Proteomes" id="UP000325672"/>
    </source>
</evidence>
<dbReference type="EMBL" id="ML743593">
    <property type="protein sequence ID" value="KAE8135435.1"/>
    <property type="molecule type" value="Genomic_DNA"/>
</dbReference>
<organism evidence="3 4">
    <name type="scientific">Aspergillus pseudotamarii</name>
    <dbReference type="NCBI Taxonomy" id="132259"/>
    <lineage>
        <taxon>Eukaryota</taxon>
        <taxon>Fungi</taxon>
        <taxon>Dikarya</taxon>
        <taxon>Ascomycota</taxon>
        <taxon>Pezizomycotina</taxon>
        <taxon>Eurotiomycetes</taxon>
        <taxon>Eurotiomycetidae</taxon>
        <taxon>Eurotiales</taxon>
        <taxon>Aspergillaceae</taxon>
        <taxon>Aspergillus</taxon>
        <taxon>Aspergillus subgen. Circumdati</taxon>
    </lineage>
</organism>
<name>A0A5N6SLK2_ASPPS</name>
<proteinExistence type="predicted"/>
<keyword evidence="4" id="KW-1185">Reference proteome</keyword>
<evidence type="ECO:0000256" key="2">
    <source>
        <dbReference type="SAM" id="Phobius"/>
    </source>
</evidence>
<evidence type="ECO:0000256" key="1">
    <source>
        <dbReference type="SAM" id="MobiDB-lite"/>
    </source>
</evidence>
<dbReference type="PROSITE" id="PS51257">
    <property type="entry name" value="PROKAR_LIPOPROTEIN"/>
    <property type="match status" value="1"/>
</dbReference>
<accession>A0A5N6SLK2</accession>
<keyword evidence="2" id="KW-0472">Membrane</keyword>
<dbReference type="Proteomes" id="UP000325672">
    <property type="component" value="Unassembled WGS sequence"/>
</dbReference>
<reference evidence="3 4" key="1">
    <citation type="submission" date="2019-04" db="EMBL/GenBank/DDBJ databases">
        <title>Friends and foes A comparative genomics study of 23 Aspergillus species from section Flavi.</title>
        <authorList>
            <consortium name="DOE Joint Genome Institute"/>
            <person name="Kjaerbolling I."/>
            <person name="Vesth T."/>
            <person name="Frisvad J.C."/>
            <person name="Nybo J.L."/>
            <person name="Theobald S."/>
            <person name="Kildgaard S."/>
            <person name="Isbrandt T."/>
            <person name="Kuo A."/>
            <person name="Sato A."/>
            <person name="Lyhne E.K."/>
            <person name="Kogle M.E."/>
            <person name="Wiebenga A."/>
            <person name="Kun R.S."/>
            <person name="Lubbers R.J."/>
            <person name="Makela M.R."/>
            <person name="Barry K."/>
            <person name="Chovatia M."/>
            <person name="Clum A."/>
            <person name="Daum C."/>
            <person name="Haridas S."/>
            <person name="He G."/>
            <person name="LaButti K."/>
            <person name="Lipzen A."/>
            <person name="Mondo S."/>
            <person name="Riley R."/>
            <person name="Salamov A."/>
            <person name="Simmons B.A."/>
            <person name="Magnuson J.K."/>
            <person name="Henrissat B."/>
            <person name="Mortensen U.H."/>
            <person name="Larsen T.O."/>
            <person name="Devries R.P."/>
            <person name="Grigoriev I.V."/>
            <person name="Machida M."/>
            <person name="Baker S.E."/>
            <person name="Andersen M.R."/>
        </authorList>
    </citation>
    <scope>NUCLEOTIDE SEQUENCE [LARGE SCALE GENOMIC DNA]</scope>
    <source>
        <strain evidence="3 4">CBS 117625</strain>
    </source>
</reference>
<protein>
    <submittedName>
        <fullName evidence="3">Uncharacterized protein</fullName>
    </submittedName>
</protein>
<dbReference type="RefSeq" id="XP_031911498.1">
    <property type="nucleotide sequence ID" value="XM_032051396.1"/>
</dbReference>
<feature type="region of interest" description="Disordered" evidence="1">
    <location>
        <begin position="1"/>
        <end position="21"/>
    </location>
</feature>
<evidence type="ECO:0000313" key="3">
    <source>
        <dbReference type="EMBL" id="KAE8135435.1"/>
    </source>
</evidence>
<sequence>MARASGETLDGFQDASASSSSYSSTSCPIFLFSFSLSLFFSPSLFIICRSSSFPSTFISLSIRLSPHPLSSSIPISFVQTFNTLLRHSPLLIRQASILALPSIVPYRSTSIKSPITSVSHLTVSSSHHQYPGAISFLNPALVLLDLLISLFFLAPALLWKIVARAYTCQGIDLTLLLSSDHSFITHLRKTTGSIFNPL</sequence>
<feature type="transmembrane region" description="Helical" evidence="2">
    <location>
        <begin position="136"/>
        <end position="159"/>
    </location>
</feature>
<keyword evidence="2" id="KW-1133">Transmembrane helix</keyword>
<dbReference type="AlphaFoldDB" id="A0A5N6SLK2"/>